<feature type="region of interest" description="Disordered" evidence="7">
    <location>
        <begin position="167"/>
        <end position="221"/>
    </location>
</feature>
<feature type="compositionally biased region" description="Basic and acidic residues" evidence="7">
    <location>
        <begin position="121"/>
        <end position="138"/>
    </location>
</feature>
<accession>A0ABD3S8T0</accession>
<dbReference type="SMART" id="SM00717">
    <property type="entry name" value="SANT"/>
    <property type="match status" value="2"/>
</dbReference>
<dbReference type="PANTHER" id="PTHR47997:SF75">
    <property type="entry name" value="MYB DOMAIN PROTEIN 55"/>
    <property type="match status" value="1"/>
</dbReference>
<dbReference type="EMBL" id="JBJXBP010000007">
    <property type="protein sequence ID" value="KAL3820913.1"/>
    <property type="molecule type" value="Genomic_DNA"/>
</dbReference>
<feature type="compositionally biased region" description="Basic and acidic residues" evidence="7">
    <location>
        <begin position="189"/>
        <end position="201"/>
    </location>
</feature>
<dbReference type="SUPFAM" id="SSF46689">
    <property type="entry name" value="Homeodomain-like"/>
    <property type="match status" value="1"/>
</dbReference>
<dbReference type="FunFam" id="1.10.10.60:FF:000015">
    <property type="entry name" value="Transcription factor RAX3"/>
    <property type="match status" value="1"/>
</dbReference>
<evidence type="ECO:0000259" key="9">
    <source>
        <dbReference type="PROSITE" id="PS51294"/>
    </source>
</evidence>
<evidence type="ECO:0000256" key="2">
    <source>
        <dbReference type="ARBA" id="ARBA00022737"/>
    </source>
</evidence>
<feature type="region of interest" description="Disordered" evidence="7">
    <location>
        <begin position="282"/>
        <end position="306"/>
    </location>
</feature>
<dbReference type="InterPro" id="IPR017930">
    <property type="entry name" value="Myb_dom"/>
</dbReference>
<sequence>MGGGRAPCCDKSKVKRGPWSPSEDLRLINFIQNNGHSNWRSLPKQAGLLRCGKSCRLRWINYLSPDVKRGNFTPQEEETIINLHNSIGNKWSKIASYLPGRTDNEIKNVWNTHLKKKITRKLNEDSQKAEADESKMDHSTSPSCTTSSITTSGYEIVRENYETLKVKSSEGELKETASSYHESNMSHTNLDKDASTSRPNEEPGFSKSEVIDDQQNGLDNGKMEIQFDSDIDFWELLDSLDPLQFTQTEQNGEINKDLNNFDSDFECGKWLRLLEDELGLSTSDNDHVPKEQGQGQEVNLEPDISPDLDCFPIWPFSP</sequence>
<feature type="domain" description="HTH myb-type" evidence="9">
    <location>
        <begin position="11"/>
        <end position="63"/>
    </location>
</feature>
<comment type="caution">
    <text evidence="10">The sequence shown here is derived from an EMBL/GenBank/DDBJ whole genome shotgun (WGS) entry which is preliminary data.</text>
</comment>
<feature type="compositionally biased region" description="Polar residues" evidence="7">
    <location>
        <begin position="176"/>
        <end position="188"/>
    </location>
</feature>
<comment type="subcellular location">
    <subcellularLocation>
        <location evidence="1">Nucleus</location>
    </subcellularLocation>
</comment>
<feature type="region of interest" description="Disordered" evidence="7">
    <location>
        <begin position="120"/>
        <end position="148"/>
    </location>
</feature>
<dbReference type="InterPro" id="IPR009057">
    <property type="entry name" value="Homeodomain-like_sf"/>
</dbReference>
<keyword evidence="6" id="KW-0539">Nucleus</keyword>
<dbReference type="CDD" id="cd00167">
    <property type="entry name" value="SANT"/>
    <property type="match status" value="2"/>
</dbReference>
<evidence type="ECO:0000256" key="1">
    <source>
        <dbReference type="ARBA" id="ARBA00004123"/>
    </source>
</evidence>
<evidence type="ECO:0000256" key="5">
    <source>
        <dbReference type="ARBA" id="ARBA00023163"/>
    </source>
</evidence>
<feature type="domain" description="HTH myb-type" evidence="9">
    <location>
        <begin position="64"/>
        <end position="118"/>
    </location>
</feature>
<dbReference type="PROSITE" id="PS51294">
    <property type="entry name" value="HTH_MYB"/>
    <property type="match status" value="2"/>
</dbReference>
<keyword evidence="3" id="KW-0805">Transcription regulation</keyword>
<evidence type="ECO:0000256" key="3">
    <source>
        <dbReference type="ARBA" id="ARBA00023015"/>
    </source>
</evidence>
<evidence type="ECO:0000313" key="10">
    <source>
        <dbReference type="EMBL" id="KAL3820913.1"/>
    </source>
</evidence>
<dbReference type="Proteomes" id="UP001634393">
    <property type="component" value="Unassembled WGS sequence"/>
</dbReference>
<dbReference type="GO" id="GO:0003677">
    <property type="term" value="F:DNA binding"/>
    <property type="evidence" value="ECO:0007669"/>
    <property type="project" value="UniProtKB-KW"/>
</dbReference>
<dbReference type="PROSITE" id="PS50090">
    <property type="entry name" value="MYB_LIKE"/>
    <property type="match status" value="2"/>
</dbReference>
<dbReference type="AlphaFoldDB" id="A0ABD3S8T0"/>
<reference evidence="10 11" key="1">
    <citation type="submission" date="2024-12" db="EMBL/GenBank/DDBJ databases">
        <title>The unique morphological basis and parallel evolutionary history of personate flowers in Penstemon.</title>
        <authorList>
            <person name="Depatie T.H."/>
            <person name="Wessinger C.A."/>
        </authorList>
    </citation>
    <scope>NUCLEOTIDE SEQUENCE [LARGE SCALE GENOMIC DNA]</scope>
    <source>
        <strain evidence="10">WTNN_2</strain>
        <tissue evidence="10">Leaf</tissue>
    </source>
</reference>
<proteinExistence type="predicted"/>
<gene>
    <name evidence="10" type="ORF">ACJIZ3_006818</name>
</gene>
<dbReference type="PANTHER" id="PTHR47997">
    <property type="entry name" value="MYB DOMAIN PROTEIN 55"/>
    <property type="match status" value="1"/>
</dbReference>
<feature type="compositionally biased region" description="Low complexity" evidence="7">
    <location>
        <begin position="139"/>
        <end position="148"/>
    </location>
</feature>
<evidence type="ECO:0000256" key="7">
    <source>
        <dbReference type="SAM" id="MobiDB-lite"/>
    </source>
</evidence>
<dbReference type="InterPro" id="IPR001005">
    <property type="entry name" value="SANT/Myb"/>
</dbReference>
<evidence type="ECO:0000256" key="4">
    <source>
        <dbReference type="ARBA" id="ARBA00023125"/>
    </source>
</evidence>
<organism evidence="10 11">
    <name type="scientific">Penstemon smallii</name>
    <dbReference type="NCBI Taxonomy" id="265156"/>
    <lineage>
        <taxon>Eukaryota</taxon>
        <taxon>Viridiplantae</taxon>
        <taxon>Streptophyta</taxon>
        <taxon>Embryophyta</taxon>
        <taxon>Tracheophyta</taxon>
        <taxon>Spermatophyta</taxon>
        <taxon>Magnoliopsida</taxon>
        <taxon>eudicotyledons</taxon>
        <taxon>Gunneridae</taxon>
        <taxon>Pentapetalae</taxon>
        <taxon>asterids</taxon>
        <taxon>lamiids</taxon>
        <taxon>Lamiales</taxon>
        <taxon>Plantaginaceae</taxon>
        <taxon>Cheloneae</taxon>
        <taxon>Penstemon</taxon>
    </lineage>
</organism>
<dbReference type="Pfam" id="PF00249">
    <property type="entry name" value="Myb_DNA-binding"/>
    <property type="match status" value="2"/>
</dbReference>
<dbReference type="Gene3D" id="1.10.10.60">
    <property type="entry name" value="Homeodomain-like"/>
    <property type="match status" value="2"/>
</dbReference>
<evidence type="ECO:0000313" key="11">
    <source>
        <dbReference type="Proteomes" id="UP001634393"/>
    </source>
</evidence>
<keyword evidence="4" id="KW-0238">DNA-binding</keyword>
<dbReference type="GO" id="GO:0005634">
    <property type="term" value="C:nucleus"/>
    <property type="evidence" value="ECO:0007669"/>
    <property type="project" value="UniProtKB-SubCell"/>
</dbReference>
<feature type="domain" description="Myb-like" evidence="8">
    <location>
        <begin position="64"/>
        <end position="114"/>
    </location>
</feature>
<keyword evidence="2" id="KW-0677">Repeat</keyword>
<keyword evidence="5" id="KW-0804">Transcription</keyword>
<dbReference type="InterPro" id="IPR051953">
    <property type="entry name" value="Plant_SW-associated_TFs"/>
</dbReference>
<keyword evidence="11" id="KW-1185">Reference proteome</keyword>
<feature type="domain" description="Myb-like" evidence="8">
    <location>
        <begin position="11"/>
        <end position="63"/>
    </location>
</feature>
<evidence type="ECO:0000256" key="6">
    <source>
        <dbReference type="ARBA" id="ARBA00023242"/>
    </source>
</evidence>
<name>A0ABD3S8T0_9LAMI</name>
<evidence type="ECO:0000259" key="8">
    <source>
        <dbReference type="PROSITE" id="PS50090"/>
    </source>
</evidence>
<protein>
    <submittedName>
        <fullName evidence="10">Uncharacterized protein</fullName>
    </submittedName>
</protein>